<keyword evidence="1" id="KW-1133">Transmembrane helix</keyword>
<keyword evidence="1" id="KW-0472">Membrane</keyword>
<feature type="transmembrane region" description="Helical" evidence="1">
    <location>
        <begin position="6"/>
        <end position="26"/>
    </location>
</feature>
<protein>
    <submittedName>
        <fullName evidence="2">Uncharacterized protein</fullName>
    </submittedName>
</protein>
<gene>
    <name evidence="2" type="ORF">F1D05_19010</name>
</gene>
<organism evidence="2 3">
    <name type="scientific">Kribbella qitaiheensis</name>
    <dbReference type="NCBI Taxonomy" id="1544730"/>
    <lineage>
        <taxon>Bacteria</taxon>
        <taxon>Bacillati</taxon>
        <taxon>Actinomycetota</taxon>
        <taxon>Actinomycetes</taxon>
        <taxon>Propionibacteriales</taxon>
        <taxon>Kribbellaceae</taxon>
        <taxon>Kribbella</taxon>
    </lineage>
</organism>
<evidence type="ECO:0000313" key="2">
    <source>
        <dbReference type="EMBL" id="QNE19623.1"/>
    </source>
</evidence>
<dbReference type="EMBL" id="CP043661">
    <property type="protein sequence ID" value="QNE19623.1"/>
    <property type="molecule type" value="Genomic_DNA"/>
</dbReference>
<evidence type="ECO:0000256" key="1">
    <source>
        <dbReference type="SAM" id="Phobius"/>
    </source>
</evidence>
<keyword evidence="3" id="KW-1185">Reference proteome</keyword>
<reference evidence="3" key="1">
    <citation type="submission" date="2019-09" db="EMBL/GenBank/DDBJ databases">
        <title>Antimicrobial potential of Antarctic Bacteria.</title>
        <authorList>
            <person name="Benaud N."/>
            <person name="Edwards R.J."/>
            <person name="Ferrari B.C."/>
        </authorList>
    </citation>
    <scope>NUCLEOTIDE SEQUENCE [LARGE SCALE GENOMIC DNA]</scope>
    <source>
        <strain evidence="3">SPB151</strain>
    </source>
</reference>
<evidence type="ECO:0000313" key="3">
    <source>
        <dbReference type="Proteomes" id="UP000515563"/>
    </source>
</evidence>
<keyword evidence="1" id="KW-0812">Transmembrane</keyword>
<proteinExistence type="predicted"/>
<dbReference type="RefSeq" id="WP_185448903.1">
    <property type="nucleotide sequence ID" value="NZ_CP043661.1"/>
</dbReference>
<dbReference type="Proteomes" id="UP000515563">
    <property type="component" value="Chromosome"/>
</dbReference>
<reference evidence="2 3" key="2">
    <citation type="journal article" date="2020" name="Microbiol. Resour. Announc.">
        <title>Antarctic desert soil bacteria exhibit high novel natural product potential, evaluated through long-read genome sequencing and comparative genomics.</title>
        <authorList>
            <person name="Benaud N."/>
            <person name="Edwards R.J."/>
            <person name="Amos T.G."/>
            <person name="D'Agostino P.M."/>
            <person name="Gutierrez-Chavez C."/>
            <person name="Montgomery K."/>
            <person name="Nicetic I."/>
            <person name="Ferrari B.C."/>
        </authorList>
    </citation>
    <scope>NUCLEOTIDE SEQUENCE [LARGE SCALE GENOMIC DNA]</scope>
    <source>
        <strain evidence="2 3">SPB151</strain>
    </source>
</reference>
<sequence>MTRGYYGWLAGASLSAFGDTALFVASTPGSHLSRLQSLLVLAQTVPLIVSNNLLGVMAGLSPGLAVLVCGVGMAGAGVSLLAVRTVRTAAI</sequence>
<dbReference type="AlphaFoldDB" id="A0A7G6X058"/>
<name>A0A7G6X058_9ACTN</name>
<dbReference type="KEGG" id="kqi:F1D05_19010"/>
<feature type="transmembrane region" description="Helical" evidence="1">
    <location>
        <begin position="64"/>
        <end position="83"/>
    </location>
</feature>
<accession>A0A7G6X058</accession>